<evidence type="ECO:0000313" key="2">
    <source>
        <dbReference type="Proteomes" id="UP001501594"/>
    </source>
</evidence>
<gene>
    <name evidence="1" type="ORF">GCM10022256_06880</name>
</gene>
<evidence type="ECO:0000313" key="1">
    <source>
        <dbReference type="EMBL" id="GAA4265076.1"/>
    </source>
</evidence>
<organism evidence="1 2">
    <name type="scientific">Frondihabitans peucedani</name>
    <dbReference type="NCBI Taxonomy" id="598626"/>
    <lineage>
        <taxon>Bacteria</taxon>
        <taxon>Bacillati</taxon>
        <taxon>Actinomycetota</taxon>
        <taxon>Actinomycetes</taxon>
        <taxon>Micrococcales</taxon>
        <taxon>Microbacteriaceae</taxon>
        <taxon>Frondihabitans</taxon>
    </lineage>
</organism>
<dbReference type="EMBL" id="BAABAU010000001">
    <property type="protein sequence ID" value="GAA4265076.1"/>
    <property type="molecule type" value="Genomic_DNA"/>
</dbReference>
<keyword evidence="2" id="KW-1185">Reference proteome</keyword>
<reference evidence="2" key="1">
    <citation type="journal article" date="2019" name="Int. J. Syst. Evol. Microbiol.">
        <title>The Global Catalogue of Microorganisms (GCM) 10K type strain sequencing project: providing services to taxonomists for standard genome sequencing and annotation.</title>
        <authorList>
            <consortium name="The Broad Institute Genomics Platform"/>
            <consortium name="The Broad Institute Genome Sequencing Center for Infectious Disease"/>
            <person name="Wu L."/>
            <person name="Ma J."/>
        </authorList>
    </citation>
    <scope>NUCLEOTIDE SEQUENCE [LARGE SCALE GENOMIC DNA]</scope>
    <source>
        <strain evidence="2">JCM 17442</strain>
    </source>
</reference>
<sequence length="101" mass="11966">MYARRLERPDFRRYGRKNDQEARISVVLRSPYIWTEILERWAPDPHEPGGILRISVHMYARRLGSPNLRRYGRREAGRARISVHLYKQGAEAHGEGRQQPE</sequence>
<proteinExistence type="predicted"/>
<evidence type="ECO:0008006" key="3">
    <source>
        <dbReference type="Google" id="ProtNLM"/>
    </source>
</evidence>
<protein>
    <recommendedName>
        <fullName evidence="3">Transposase</fullName>
    </recommendedName>
</protein>
<accession>A0ABP8DYU9</accession>
<comment type="caution">
    <text evidence="1">The sequence shown here is derived from an EMBL/GenBank/DDBJ whole genome shotgun (WGS) entry which is preliminary data.</text>
</comment>
<dbReference type="Proteomes" id="UP001501594">
    <property type="component" value="Unassembled WGS sequence"/>
</dbReference>
<name>A0ABP8DYU9_9MICO</name>